<dbReference type="EMBL" id="RQZC01000008">
    <property type="protein sequence ID" value="RRD29338.1"/>
    <property type="molecule type" value="Genomic_DNA"/>
</dbReference>
<dbReference type="Proteomes" id="UP000271272">
    <property type="component" value="Unassembled WGS sequence"/>
</dbReference>
<name>A0A3P1V698_9ACTO</name>
<sequence>MNPRLTSWPASPAVSILFAVLALLLAILPAGSAVLAPPALADEASERDGEQLDENSGEQRPPGPQTVAADALPTVQIDGVVWDQAIVGGTVYAVGQFTTARPAGSPPGQDEVPRSNALAYDIATGELKDWAPRVDGTVRAVDASADGSTVYLGGEFTSINSEPAWRVGAVGAADAGRRPLGAWANGIVHAVEVSADGSTLYLGGAFTEVSGLDRRRVAAVDLGAQRITDFAPQVEDMAVRALTVARDGGAVAIGGSFTSVGGQARPGLAVLDPSGAVRRAKVNDVITAGGTESAVMGMASDDRGFYAVSYSMSGSFEGMVRAEWSGGEVGLMADCHGDSYDVHPSGEVVYVASHAHDCSMIGGFPEQQQFWHAPAFSSEPVGEVGPSPVPGYTSHTGQPAAASLHFHPVFTPGSFTGMSQATWTVEGTDKYVVYGGEFTAVNGTPQQGLVRFARRDVAPNREGPVDKGAAYRVSAASTEPGVVQLSIPSNRDRDDRRLTYAVYRDPGPLGDLDALRAQQPIWTSEQDLPFWETTTHEVRDEVEAGSAHSYVVVVWDSWGAWTRSERIEVEASGPPPGGQGDQEPQSGEDRRRDQDQ</sequence>
<keyword evidence="3" id="KW-1185">Reference proteome</keyword>
<feature type="region of interest" description="Disordered" evidence="1">
    <location>
        <begin position="42"/>
        <end position="64"/>
    </location>
</feature>
<protein>
    <submittedName>
        <fullName evidence="2">Uncharacterized protein</fullName>
    </submittedName>
</protein>
<proteinExistence type="predicted"/>
<feature type="compositionally biased region" description="Basic and acidic residues" evidence="1">
    <location>
        <begin position="587"/>
        <end position="596"/>
    </location>
</feature>
<accession>A0A3P1V698</accession>
<evidence type="ECO:0000256" key="1">
    <source>
        <dbReference type="SAM" id="MobiDB-lite"/>
    </source>
</evidence>
<dbReference type="InterPro" id="IPR011047">
    <property type="entry name" value="Quinoprotein_ADH-like_sf"/>
</dbReference>
<evidence type="ECO:0000313" key="3">
    <source>
        <dbReference type="Proteomes" id="UP000271272"/>
    </source>
</evidence>
<dbReference type="RefSeq" id="WP_124933720.1">
    <property type="nucleotide sequence ID" value="NZ_RQZC01000008.1"/>
</dbReference>
<reference evidence="2 3" key="1">
    <citation type="submission" date="2018-11" db="EMBL/GenBank/DDBJ databases">
        <title>Genomes From Bacteria Associated with the Canine Oral Cavity: a Test Case for Automated Genome-Based Taxonomic Assignment.</title>
        <authorList>
            <person name="Coil D.A."/>
            <person name="Jospin G."/>
            <person name="Darling A.E."/>
            <person name="Wallis C."/>
            <person name="Davis I.J."/>
            <person name="Harris S."/>
            <person name="Eisen J.A."/>
            <person name="Holcombe L.J."/>
            <person name="O'Flynn C."/>
        </authorList>
    </citation>
    <scope>NUCLEOTIDE SEQUENCE [LARGE SCALE GENOMIC DNA]</scope>
    <source>
        <strain evidence="2 3">OH5050</strain>
    </source>
</reference>
<dbReference type="OrthoDB" id="9802683at2"/>
<dbReference type="SUPFAM" id="SSF50998">
    <property type="entry name" value="Quinoprotein alcohol dehydrogenase-like"/>
    <property type="match status" value="1"/>
</dbReference>
<organism evidence="2 3">
    <name type="scientific">Actinomyces bowdenii</name>
    <dbReference type="NCBI Taxonomy" id="131109"/>
    <lineage>
        <taxon>Bacteria</taxon>
        <taxon>Bacillati</taxon>
        <taxon>Actinomycetota</taxon>
        <taxon>Actinomycetes</taxon>
        <taxon>Actinomycetales</taxon>
        <taxon>Actinomycetaceae</taxon>
        <taxon>Actinomyces</taxon>
    </lineage>
</organism>
<evidence type="ECO:0000313" key="2">
    <source>
        <dbReference type="EMBL" id="RRD29338.1"/>
    </source>
</evidence>
<gene>
    <name evidence="2" type="ORF">EII10_06655</name>
</gene>
<feature type="region of interest" description="Disordered" evidence="1">
    <location>
        <begin position="566"/>
        <end position="596"/>
    </location>
</feature>
<dbReference type="AlphaFoldDB" id="A0A3P1V698"/>
<comment type="caution">
    <text evidence="2">The sequence shown here is derived from an EMBL/GenBank/DDBJ whole genome shotgun (WGS) entry which is preliminary data.</text>
</comment>